<dbReference type="InterPro" id="IPR035892">
    <property type="entry name" value="C2_domain_sf"/>
</dbReference>
<dbReference type="AlphaFoldDB" id="A0A087H4L2"/>
<accession>A0A087H4L2</accession>
<keyword evidence="3" id="KW-1185">Reference proteome</keyword>
<evidence type="ECO:0000313" key="2">
    <source>
        <dbReference type="EMBL" id="KFK37064.1"/>
    </source>
</evidence>
<protein>
    <recommendedName>
        <fullName evidence="1">C2 domain-containing protein</fullName>
    </recommendedName>
</protein>
<dbReference type="Proteomes" id="UP000029120">
    <property type="component" value="Chromosome 4"/>
</dbReference>
<organism evidence="2 3">
    <name type="scientific">Arabis alpina</name>
    <name type="common">Alpine rock-cress</name>
    <dbReference type="NCBI Taxonomy" id="50452"/>
    <lineage>
        <taxon>Eukaryota</taxon>
        <taxon>Viridiplantae</taxon>
        <taxon>Streptophyta</taxon>
        <taxon>Embryophyta</taxon>
        <taxon>Tracheophyta</taxon>
        <taxon>Spermatophyta</taxon>
        <taxon>Magnoliopsida</taxon>
        <taxon>eudicotyledons</taxon>
        <taxon>Gunneridae</taxon>
        <taxon>Pentapetalae</taxon>
        <taxon>rosids</taxon>
        <taxon>malvids</taxon>
        <taxon>Brassicales</taxon>
        <taxon>Brassicaceae</taxon>
        <taxon>Arabideae</taxon>
        <taxon>Arabis</taxon>
    </lineage>
</organism>
<proteinExistence type="predicted"/>
<dbReference type="InterPro" id="IPR000008">
    <property type="entry name" value="C2_dom"/>
</dbReference>
<dbReference type="OMA" id="INERYHP"/>
<name>A0A087H4L2_ARAAL</name>
<sequence length="79" mass="9256">MWGEEFTFMLEEPPVREKLHVDVLSTSSRIGLFHPKETLGYVDIPVVDVVNNKRMNQKFHLIDSKNGKIQLELEWRTTS</sequence>
<dbReference type="InterPro" id="IPR045050">
    <property type="entry name" value="Synaptotagmin_plant"/>
</dbReference>
<dbReference type="GO" id="GO:0005783">
    <property type="term" value="C:endoplasmic reticulum"/>
    <property type="evidence" value="ECO:0007669"/>
    <property type="project" value="TreeGrafter"/>
</dbReference>
<feature type="domain" description="C2" evidence="1">
    <location>
        <begin position="1"/>
        <end position="61"/>
    </location>
</feature>
<evidence type="ECO:0000313" key="3">
    <source>
        <dbReference type="Proteomes" id="UP000029120"/>
    </source>
</evidence>
<dbReference type="OrthoDB" id="1721402at2759"/>
<reference evidence="3" key="1">
    <citation type="journal article" date="2015" name="Nat. Plants">
        <title>Genome expansion of Arabis alpina linked with retrotransposition and reduced symmetric DNA methylation.</title>
        <authorList>
            <person name="Willing E.M."/>
            <person name="Rawat V."/>
            <person name="Mandakova T."/>
            <person name="Maumus F."/>
            <person name="James G.V."/>
            <person name="Nordstroem K.J."/>
            <person name="Becker C."/>
            <person name="Warthmann N."/>
            <person name="Chica C."/>
            <person name="Szarzynska B."/>
            <person name="Zytnicki M."/>
            <person name="Albani M.C."/>
            <person name="Kiefer C."/>
            <person name="Bergonzi S."/>
            <person name="Castaings L."/>
            <person name="Mateos J.L."/>
            <person name="Berns M.C."/>
            <person name="Bujdoso N."/>
            <person name="Piofczyk T."/>
            <person name="de Lorenzo L."/>
            <person name="Barrero-Sicilia C."/>
            <person name="Mateos I."/>
            <person name="Piednoel M."/>
            <person name="Hagmann J."/>
            <person name="Chen-Min-Tao R."/>
            <person name="Iglesias-Fernandez R."/>
            <person name="Schuster S.C."/>
            <person name="Alonso-Blanco C."/>
            <person name="Roudier F."/>
            <person name="Carbonero P."/>
            <person name="Paz-Ares J."/>
            <person name="Davis S.J."/>
            <person name="Pecinka A."/>
            <person name="Quesneville H."/>
            <person name="Colot V."/>
            <person name="Lysak M.A."/>
            <person name="Weigel D."/>
            <person name="Coupland G."/>
            <person name="Schneeberger K."/>
        </authorList>
    </citation>
    <scope>NUCLEOTIDE SEQUENCE [LARGE SCALE GENOMIC DNA]</scope>
    <source>
        <strain evidence="3">cv. Pajares</strain>
    </source>
</reference>
<dbReference type="eggNOG" id="KOG1012">
    <property type="taxonomic scope" value="Eukaryota"/>
</dbReference>
<dbReference type="Gene3D" id="2.60.40.150">
    <property type="entry name" value="C2 domain"/>
    <property type="match status" value="1"/>
</dbReference>
<dbReference type="PANTHER" id="PTHR10774">
    <property type="entry name" value="EXTENDED SYNAPTOTAGMIN-RELATED"/>
    <property type="match status" value="1"/>
</dbReference>
<dbReference type="SUPFAM" id="SSF49562">
    <property type="entry name" value="C2 domain (Calcium/lipid-binding domain, CaLB)"/>
    <property type="match status" value="1"/>
</dbReference>
<dbReference type="PANTHER" id="PTHR10774:SF214">
    <property type="entry name" value="CALCIUM-DEPENDENT LIPID-BINDING (CALB DOMAIN) FAMILY PROTEIN-RELATED"/>
    <property type="match status" value="1"/>
</dbReference>
<evidence type="ECO:0000259" key="1">
    <source>
        <dbReference type="Pfam" id="PF00168"/>
    </source>
</evidence>
<dbReference type="Pfam" id="PF00168">
    <property type="entry name" value="C2"/>
    <property type="match status" value="1"/>
</dbReference>
<dbReference type="Gramene" id="KFK37064">
    <property type="protein sequence ID" value="KFK37064"/>
    <property type="gene ID" value="AALP_AA4G208100"/>
</dbReference>
<dbReference type="GO" id="GO:0008289">
    <property type="term" value="F:lipid binding"/>
    <property type="evidence" value="ECO:0007669"/>
    <property type="project" value="InterPro"/>
</dbReference>
<dbReference type="EMBL" id="CM002872">
    <property type="protein sequence ID" value="KFK37064.1"/>
    <property type="molecule type" value="Genomic_DNA"/>
</dbReference>
<gene>
    <name evidence="2" type="ordered locus">AALP_Aa4g208100</name>
</gene>